<dbReference type="GO" id="GO:0003677">
    <property type="term" value="F:DNA binding"/>
    <property type="evidence" value="ECO:0007669"/>
    <property type="project" value="UniProtKB-KW"/>
</dbReference>
<keyword evidence="8" id="KW-1185">Reference proteome</keyword>
<keyword evidence="3" id="KW-0805">Transcription regulation</keyword>
<evidence type="ECO:0000256" key="4">
    <source>
        <dbReference type="ARBA" id="ARBA00023125"/>
    </source>
</evidence>
<evidence type="ECO:0000256" key="2">
    <source>
        <dbReference type="ARBA" id="ARBA00022833"/>
    </source>
</evidence>
<dbReference type="GO" id="GO:0008270">
    <property type="term" value="F:zinc ion binding"/>
    <property type="evidence" value="ECO:0007669"/>
    <property type="project" value="InterPro"/>
</dbReference>
<dbReference type="PANTHER" id="PTHR36206:SF14">
    <property type="entry name" value="ZN(2)-C6 FUNGAL-TYPE DOMAIN-CONTAINING PROTEIN-RELATED"/>
    <property type="match status" value="1"/>
</dbReference>
<keyword evidence="6" id="KW-0539">Nucleus</keyword>
<evidence type="ECO:0000256" key="5">
    <source>
        <dbReference type="ARBA" id="ARBA00023163"/>
    </source>
</evidence>
<dbReference type="PANTHER" id="PTHR36206">
    <property type="entry name" value="ASPERCRYPTIN BIOSYNTHESIS CLUSTER-SPECIFIC TRANSCRIPTION REGULATOR ATNN-RELATED"/>
    <property type="match status" value="1"/>
</dbReference>
<dbReference type="Proteomes" id="UP001152649">
    <property type="component" value="Unassembled WGS sequence"/>
</dbReference>
<evidence type="ECO:0000313" key="7">
    <source>
        <dbReference type="EMBL" id="CAG8384081.1"/>
    </source>
</evidence>
<proteinExistence type="predicted"/>
<evidence type="ECO:0000256" key="6">
    <source>
        <dbReference type="ARBA" id="ARBA00023242"/>
    </source>
</evidence>
<keyword evidence="4" id="KW-0238">DNA-binding</keyword>
<dbReference type="InterPro" id="IPR021858">
    <property type="entry name" value="Fun_TF"/>
</dbReference>
<dbReference type="Pfam" id="PF11951">
    <property type="entry name" value="Fungal_trans_2"/>
    <property type="match status" value="1"/>
</dbReference>
<keyword evidence="5" id="KW-0804">Transcription</keyword>
<dbReference type="InterPro" id="IPR036864">
    <property type="entry name" value="Zn2-C6_fun-type_DNA-bd_sf"/>
</dbReference>
<dbReference type="Gene3D" id="4.10.240.10">
    <property type="entry name" value="Zn(2)-C6 fungal-type DNA-binding domain"/>
    <property type="match status" value="1"/>
</dbReference>
<dbReference type="AlphaFoldDB" id="A0A9W4JD89"/>
<comment type="caution">
    <text evidence="7">The sequence shown here is derived from an EMBL/GenBank/DDBJ whole genome shotgun (WGS) entry which is preliminary data.</text>
</comment>
<reference evidence="7" key="1">
    <citation type="submission" date="2021-07" db="EMBL/GenBank/DDBJ databases">
        <authorList>
            <person name="Branca A.L. A."/>
        </authorList>
    </citation>
    <scope>NUCLEOTIDE SEQUENCE</scope>
</reference>
<keyword evidence="1" id="KW-0479">Metal-binding</keyword>
<evidence type="ECO:0000256" key="3">
    <source>
        <dbReference type="ARBA" id="ARBA00023015"/>
    </source>
</evidence>
<evidence type="ECO:0008006" key="9">
    <source>
        <dbReference type="Google" id="ProtNLM"/>
    </source>
</evidence>
<dbReference type="GO" id="GO:0000981">
    <property type="term" value="F:DNA-binding transcription factor activity, RNA polymerase II-specific"/>
    <property type="evidence" value="ECO:0007669"/>
    <property type="project" value="InterPro"/>
</dbReference>
<evidence type="ECO:0000256" key="1">
    <source>
        <dbReference type="ARBA" id="ARBA00022723"/>
    </source>
</evidence>
<evidence type="ECO:0000313" key="8">
    <source>
        <dbReference type="Proteomes" id="UP001152649"/>
    </source>
</evidence>
<dbReference type="SUPFAM" id="SSF57701">
    <property type="entry name" value="Zn2/Cys6 DNA-binding domain"/>
    <property type="match status" value="1"/>
</dbReference>
<accession>A0A9W4JD89</accession>
<sequence>MEIPQSNQLSPSPQRFPDCCLGISSTLLDHLISILPPKPTFTVSVGSGSGLLEALIVNRGDVSVHGVEIGSGVNRYIAEEDMHVVTGGWGLCPAAQQASAWIFVYPRDPRLIKKYIDTYGHLSIELIVWLGPRVDWPDYESQFTQSSFSLSFPDDIGLTPYELMVVARRVRRVKCGEERPKCHRCTSTGRKCDFESDVSSAAPLTPVSLVPGYALSSSPNSGQRERRAFEYYFQHAARYLSGGMNIDFWTGVVPQICRTEPAVWDAIIAISSLFEYPEQASHFTFLGPGRQTSILSQVQKEALTWYSRSISGIHSQIDRGSADPYVSLVSCVLFICVETIQGRMEEALRLLQQGFSLIHDLRAKACHTSVSFTKVDLLENTIIPLFLRLNTVALTISGTPPSTIFSFSRSVKNEFVSLDSARQEITTLAAECMIFQREAELHLRDVADEADVNPQLRVTQQDIIHRLESWLHAYTELCQRPQHKLSTGPGKPADFEPTLLTYHAASFVYAATCLTRHQSVYDAHLSHFQTIVDQSSLALNALARPNGIPPPFTFEMGVGLPLYLTALKCRHPALRRKALQLSKQGPLVQGFYKCLPGIALAGHLMTLEETYSTQLAQTMNQTSVSQHSNVIYIGDDTDSVLDLAALIPEEARICDAGVFRPQNGIPPDVLETNVAKWNRGPEQLFISFRRLRYDLDSDAWVTVHDCVPMEF</sequence>
<name>A0A9W4JD89_9EURO</name>
<dbReference type="OrthoDB" id="3145928at2759"/>
<organism evidence="7 8">
    <name type="scientific">Penicillium salamii</name>
    <dbReference type="NCBI Taxonomy" id="1612424"/>
    <lineage>
        <taxon>Eukaryota</taxon>
        <taxon>Fungi</taxon>
        <taxon>Dikarya</taxon>
        <taxon>Ascomycota</taxon>
        <taxon>Pezizomycotina</taxon>
        <taxon>Eurotiomycetes</taxon>
        <taxon>Eurotiomycetidae</taxon>
        <taxon>Eurotiales</taxon>
        <taxon>Aspergillaceae</taxon>
        <taxon>Penicillium</taxon>
    </lineage>
</organism>
<keyword evidence="2" id="KW-0862">Zinc</keyword>
<dbReference type="EMBL" id="CAJVPG010000255">
    <property type="protein sequence ID" value="CAG8384081.1"/>
    <property type="molecule type" value="Genomic_DNA"/>
</dbReference>
<gene>
    <name evidence="7" type="ORF">PSALAMII_LOCUS6036</name>
</gene>
<protein>
    <recommendedName>
        <fullName evidence="9">Zn(2)-C6 fungal-type domain-containing protein</fullName>
    </recommendedName>
</protein>
<dbReference type="InterPro" id="IPR052360">
    <property type="entry name" value="Transcr_Regulatory_Proteins"/>
</dbReference>